<dbReference type="Gene3D" id="3.40.50.10810">
    <property type="entry name" value="Tandem AAA-ATPase domain"/>
    <property type="match status" value="1"/>
</dbReference>
<protein>
    <submittedName>
        <fullName evidence="6">Superfamily II DNA or RNA helicase, SNF2 family</fullName>
    </submittedName>
</protein>
<dbReference type="GO" id="GO:0008270">
    <property type="term" value="F:zinc ion binding"/>
    <property type="evidence" value="ECO:0007669"/>
    <property type="project" value="UniProtKB-KW"/>
</dbReference>
<dbReference type="RefSeq" id="WP_090042003.1">
    <property type="nucleotide sequence ID" value="NZ_FOKI01000021.1"/>
</dbReference>
<proteinExistence type="predicted"/>
<evidence type="ECO:0000256" key="1">
    <source>
        <dbReference type="ARBA" id="ARBA00022801"/>
    </source>
</evidence>
<dbReference type="InterPro" id="IPR007527">
    <property type="entry name" value="Znf_SWIM"/>
</dbReference>
<dbReference type="Proteomes" id="UP000198619">
    <property type="component" value="Unassembled WGS sequence"/>
</dbReference>
<dbReference type="SUPFAM" id="SSF52540">
    <property type="entry name" value="P-loop containing nucleoside triphosphate hydrolases"/>
    <property type="match status" value="2"/>
</dbReference>
<dbReference type="InterPro" id="IPR014001">
    <property type="entry name" value="Helicase_ATP-bd"/>
</dbReference>
<name>A0A1I0ZLJ7_9CLOT</name>
<dbReference type="InterPro" id="IPR027417">
    <property type="entry name" value="P-loop_NTPase"/>
</dbReference>
<keyword evidence="2" id="KW-0862">Zinc</keyword>
<dbReference type="InterPro" id="IPR049730">
    <property type="entry name" value="SNF2/RAD54-like_C"/>
</dbReference>
<dbReference type="PROSITE" id="PS50966">
    <property type="entry name" value="ZF_SWIM"/>
    <property type="match status" value="1"/>
</dbReference>
<keyword evidence="7" id="KW-1185">Reference proteome</keyword>
<dbReference type="GO" id="GO:0004386">
    <property type="term" value="F:helicase activity"/>
    <property type="evidence" value="ECO:0007669"/>
    <property type="project" value="UniProtKB-KW"/>
</dbReference>
<dbReference type="PROSITE" id="PS51192">
    <property type="entry name" value="HELICASE_ATP_BIND_1"/>
    <property type="match status" value="1"/>
</dbReference>
<dbReference type="FunFam" id="3.40.50.300:FF:000533">
    <property type="entry name" value="Helicase, Snf2 family"/>
    <property type="match status" value="1"/>
</dbReference>
<feature type="domain" description="SWIM-type" evidence="3">
    <location>
        <begin position="60"/>
        <end position="98"/>
    </location>
</feature>
<evidence type="ECO:0000313" key="7">
    <source>
        <dbReference type="Proteomes" id="UP000198619"/>
    </source>
</evidence>
<reference evidence="6 7" key="1">
    <citation type="submission" date="2016-10" db="EMBL/GenBank/DDBJ databases">
        <authorList>
            <person name="de Groot N.N."/>
        </authorList>
    </citation>
    <scope>NUCLEOTIDE SEQUENCE [LARGE SCALE GENOMIC DNA]</scope>
    <source>
        <strain evidence="6 7">DSM 12271</strain>
    </source>
</reference>
<dbReference type="EMBL" id="FOKI01000021">
    <property type="protein sequence ID" value="SFB25258.1"/>
    <property type="molecule type" value="Genomic_DNA"/>
</dbReference>
<evidence type="ECO:0000313" key="6">
    <source>
        <dbReference type="EMBL" id="SFB25258.1"/>
    </source>
</evidence>
<dbReference type="SMART" id="SM00490">
    <property type="entry name" value="HELICc"/>
    <property type="match status" value="1"/>
</dbReference>
<keyword evidence="6" id="KW-0347">Helicase</keyword>
<dbReference type="InterPro" id="IPR001650">
    <property type="entry name" value="Helicase_C-like"/>
</dbReference>
<dbReference type="InterPro" id="IPR038718">
    <property type="entry name" value="SNF2-like_sf"/>
</dbReference>
<organism evidence="6 7">
    <name type="scientific">Clostridium frigidicarnis</name>
    <dbReference type="NCBI Taxonomy" id="84698"/>
    <lineage>
        <taxon>Bacteria</taxon>
        <taxon>Bacillati</taxon>
        <taxon>Bacillota</taxon>
        <taxon>Clostridia</taxon>
        <taxon>Eubacteriales</taxon>
        <taxon>Clostridiaceae</taxon>
        <taxon>Clostridium</taxon>
    </lineage>
</organism>
<dbReference type="STRING" id="84698.SAMN04488528_102148"/>
<dbReference type="Pfam" id="PF00176">
    <property type="entry name" value="SNF2-rel_dom"/>
    <property type="match status" value="1"/>
</dbReference>
<keyword evidence="1" id="KW-0378">Hydrolase</keyword>
<dbReference type="GO" id="GO:0016787">
    <property type="term" value="F:hydrolase activity"/>
    <property type="evidence" value="ECO:0007669"/>
    <property type="project" value="UniProtKB-KW"/>
</dbReference>
<evidence type="ECO:0000259" key="4">
    <source>
        <dbReference type="PROSITE" id="PS51192"/>
    </source>
</evidence>
<dbReference type="AlphaFoldDB" id="A0A1I0ZLJ7"/>
<keyword evidence="2" id="KW-0479">Metal-binding</keyword>
<keyword evidence="6" id="KW-0067">ATP-binding</keyword>
<evidence type="ECO:0000259" key="5">
    <source>
        <dbReference type="PROSITE" id="PS51194"/>
    </source>
</evidence>
<dbReference type="CDD" id="cd18012">
    <property type="entry name" value="DEXQc_arch_SWI2_SNF2"/>
    <property type="match status" value="1"/>
</dbReference>
<feature type="domain" description="Helicase C-terminal" evidence="5">
    <location>
        <begin position="894"/>
        <end position="1056"/>
    </location>
</feature>
<evidence type="ECO:0000256" key="2">
    <source>
        <dbReference type="PROSITE-ProRule" id="PRU00325"/>
    </source>
</evidence>
<feature type="domain" description="Helicase ATP-binding" evidence="4">
    <location>
        <begin position="614"/>
        <end position="772"/>
    </location>
</feature>
<dbReference type="PANTHER" id="PTHR10799">
    <property type="entry name" value="SNF2/RAD54 HELICASE FAMILY"/>
    <property type="match status" value="1"/>
</dbReference>
<dbReference type="Pfam" id="PF00271">
    <property type="entry name" value="Helicase_C"/>
    <property type="match status" value="1"/>
</dbReference>
<evidence type="ECO:0000259" key="3">
    <source>
        <dbReference type="PROSITE" id="PS50966"/>
    </source>
</evidence>
<dbReference type="FunFam" id="3.40.50.10810:FF:000054">
    <property type="entry name" value="Helicase, Snf2 family"/>
    <property type="match status" value="1"/>
</dbReference>
<accession>A0A1I0ZLJ7</accession>
<keyword evidence="2" id="KW-0863">Zinc-finger</keyword>
<dbReference type="InterPro" id="IPR000330">
    <property type="entry name" value="SNF2_N"/>
</dbReference>
<dbReference type="Pfam" id="PF08455">
    <property type="entry name" value="SNF2_assoc"/>
    <property type="match status" value="1"/>
</dbReference>
<dbReference type="CDD" id="cd18793">
    <property type="entry name" value="SF2_C_SNF"/>
    <property type="match status" value="1"/>
</dbReference>
<gene>
    <name evidence="6" type="ORF">SAMN04488528_102148</name>
</gene>
<dbReference type="InterPro" id="IPR013663">
    <property type="entry name" value="Helicase_SWF/SNF/SWI_bac"/>
</dbReference>
<dbReference type="GO" id="GO:0005524">
    <property type="term" value="F:ATP binding"/>
    <property type="evidence" value="ECO:0007669"/>
    <property type="project" value="InterPro"/>
</dbReference>
<dbReference type="Gene3D" id="3.40.50.300">
    <property type="entry name" value="P-loop containing nucleotide triphosphate hydrolases"/>
    <property type="match status" value="1"/>
</dbReference>
<dbReference type="PROSITE" id="PS51194">
    <property type="entry name" value="HELICASE_CTER"/>
    <property type="match status" value="1"/>
</dbReference>
<dbReference type="SMART" id="SM00487">
    <property type="entry name" value="DEXDc"/>
    <property type="match status" value="1"/>
</dbReference>
<keyword evidence="6" id="KW-0547">Nucleotide-binding</keyword>
<dbReference type="OrthoDB" id="9760715at2"/>
<sequence>MAILDKGNILSFCKSKNIYLEGEKYYLNDFILELKESNNLDGTSNIKSLVDSGEYSEYLCTFKINKNKDLEEFACTCEEFLKKQKMCPHLVSVYLKYINENLKSYSNIDKLLKVLNNSTEIVKSQSMNLEIELVHSSMDAIVNSIKLRIGLDKLYEVKDIRGFLESYNNNELFPLYRRNIVDFSTYDFRDEDKKIIYLLNELLEIEEKTLYYNNLSKGMFRKNQVYIPDKQFCKLLKLINKDITISLPIGTYFDVDIKTENLVLDFLVVEKTDKIALTFKDRELPFPLLSEGKIYFYKGSIYELNKKDERLFNPLFDLMLENRKGDLEIDKEDSTNFASFVLPKIKKIGRVYFEEGVKSLFYEENLITDIYLDKENDTIKLNLVFKYEDISFNPLNDNFKLEGNGGILVRDIKKEEDIIELIKKLGFEKVENYFEVRDGDKIIDFLTEGVYKLQEIGEVYYSEQFKKTKVYKGNQCKYNLKLNREDMLEFSFNMDGINESELISIFESLRENKRYYKLKDGSLVLLNSKELKEIVSLIDNLDIDERKLISDKVILPKFFASYINDIVGEEAETNKDFRELINNLKDIKHMEYSVPENLKANLREYQKLGFKWFKTLSSYGFGGILADEMGLGKTVQTIALIISDLKKEPSIIICPTSLVYNWNEEFEKFSSNIKVGVMDGNKKERQELIKNINQYDILITSYSIIRRDIEEIKKIQFNYCVIDEAQNIKNPVSQNSKSVKSIKSYNRFALTGTPIENSLGELWSIFDFIMPGYLLNHSKFLNLYETAIVKHDNYEALKDLKRRINPFILRRLKRDVLEELPPKIEKNIIINMSEDQRKIYSAYVDNFKKEISKEVNMCGLEKTKIKILAALTRLRQICCDPSSFLKDYTGESSKISALIEILEGSIEENHKILVFSQFTSVLKNIMRHLDLNNIEYFYLDGSVNSRERMNMVNEFNKGTIPVFLISLKAGGSGLNLTSADIVIHFDQWWNPAVEEQATDRAHRIGQKNTVEVIKLITKGTIEEKILNIQGKKREIIGSVMDDKDIDRDIISSMTLEDIEGLFQL</sequence>